<keyword evidence="2" id="KW-0444">Lipid biosynthesis</keyword>
<protein>
    <submittedName>
        <fullName evidence="10">Uncharacterized protein</fullName>
    </submittedName>
</protein>
<keyword evidence="4 9" id="KW-1133">Transmembrane helix</keyword>
<evidence type="ECO:0000256" key="9">
    <source>
        <dbReference type="SAM" id="Phobius"/>
    </source>
</evidence>
<organism evidence="10">
    <name type="scientific">Chromera velia CCMP2878</name>
    <dbReference type="NCBI Taxonomy" id="1169474"/>
    <lineage>
        <taxon>Eukaryota</taxon>
        <taxon>Sar</taxon>
        <taxon>Alveolata</taxon>
        <taxon>Colpodellida</taxon>
        <taxon>Chromeraceae</taxon>
        <taxon>Chromera</taxon>
    </lineage>
</organism>
<sequence>MLEKLKKIREIDALNASRLLTSALLLYMAWRFPSPRFSLRHSVYSATHGTYILWWFANQWVSPRRSRKAKAWNRRLGLSEVFLTLLTSGVLYALPGFFAFSNRRELRQWEAVVGLGLFCLGSFLNVSADSFKDGAKSATNDHYSVEDGPFSFTDFPHWWGDWARYAGFAVLSGKLVSLVVVVAVMIRNLVGWARREAEKAE</sequence>
<dbReference type="AlphaFoldDB" id="A0A0G4I4X2"/>
<comment type="subcellular location">
    <subcellularLocation>
        <location evidence="1">Endomembrane system</location>
        <topology evidence="1">Multi-pass membrane protein</topology>
    </subcellularLocation>
</comment>
<accession>A0A0G4I4X2</accession>
<name>A0A0G4I4X2_9ALVE</name>
<evidence type="ECO:0000313" key="10">
    <source>
        <dbReference type="EMBL" id="CEM51927.1"/>
    </source>
</evidence>
<evidence type="ECO:0000256" key="3">
    <source>
        <dbReference type="ARBA" id="ARBA00022692"/>
    </source>
</evidence>
<evidence type="ECO:0000256" key="4">
    <source>
        <dbReference type="ARBA" id="ARBA00022989"/>
    </source>
</evidence>
<keyword evidence="3 9" id="KW-0812">Transmembrane</keyword>
<dbReference type="GO" id="GO:0012505">
    <property type="term" value="C:endomembrane system"/>
    <property type="evidence" value="ECO:0007669"/>
    <property type="project" value="UniProtKB-SubCell"/>
</dbReference>
<evidence type="ECO:0000256" key="6">
    <source>
        <dbReference type="ARBA" id="ARBA00023136"/>
    </source>
</evidence>
<reference evidence="10" key="1">
    <citation type="submission" date="2014-11" db="EMBL/GenBank/DDBJ databases">
        <authorList>
            <person name="Otto D Thomas"/>
            <person name="Naeem Raeece"/>
        </authorList>
    </citation>
    <scope>NUCLEOTIDE SEQUENCE</scope>
</reference>
<gene>
    <name evidence="10" type="ORF">Cvel_10953</name>
</gene>
<keyword evidence="7" id="KW-0594">Phospholipid biosynthesis</keyword>
<feature type="transmembrane region" description="Helical" evidence="9">
    <location>
        <begin position="81"/>
        <end position="100"/>
    </location>
</feature>
<dbReference type="VEuPathDB" id="CryptoDB:Cvel_10953"/>
<evidence type="ECO:0000256" key="2">
    <source>
        <dbReference type="ARBA" id="ARBA00022516"/>
    </source>
</evidence>
<keyword evidence="8" id="KW-1208">Phospholipid metabolism</keyword>
<dbReference type="Pfam" id="PF04191">
    <property type="entry name" value="PEMT"/>
    <property type="match status" value="1"/>
</dbReference>
<feature type="transmembrane region" description="Helical" evidence="9">
    <location>
        <begin position="165"/>
        <end position="186"/>
    </location>
</feature>
<evidence type="ECO:0000256" key="7">
    <source>
        <dbReference type="ARBA" id="ARBA00023209"/>
    </source>
</evidence>
<evidence type="ECO:0000256" key="1">
    <source>
        <dbReference type="ARBA" id="ARBA00004127"/>
    </source>
</evidence>
<evidence type="ECO:0000256" key="8">
    <source>
        <dbReference type="ARBA" id="ARBA00023264"/>
    </source>
</evidence>
<proteinExistence type="predicted"/>
<dbReference type="GO" id="GO:0006656">
    <property type="term" value="P:phosphatidylcholine biosynthetic process"/>
    <property type="evidence" value="ECO:0007669"/>
    <property type="project" value="UniProtKB-UniPathway"/>
</dbReference>
<dbReference type="EMBL" id="CDMZ01005093">
    <property type="protein sequence ID" value="CEM51927.1"/>
    <property type="molecule type" value="Genomic_DNA"/>
</dbReference>
<dbReference type="PROSITE" id="PS50244">
    <property type="entry name" value="S5A_REDUCTASE"/>
    <property type="match status" value="1"/>
</dbReference>
<keyword evidence="6 9" id="KW-0472">Membrane</keyword>
<dbReference type="InterPro" id="IPR007318">
    <property type="entry name" value="Phopholipid_MeTrfase"/>
</dbReference>
<evidence type="ECO:0000256" key="5">
    <source>
        <dbReference type="ARBA" id="ARBA00023098"/>
    </source>
</evidence>
<dbReference type="Gene3D" id="1.20.120.1630">
    <property type="match status" value="1"/>
</dbReference>
<dbReference type="UniPathway" id="UPA00753"/>
<keyword evidence="5" id="KW-0443">Lipid metabolism</keyword>